<dbReference type="Proteomes" id="UP001595075">
    <property type="component" value="Unassembled WGS sequence"/>
</dbReference>
<evidence type="ECO:0000313" key="3">
    <source>
        <dbReference type="Proteomes" id="UP001595075"/>
    </source>
</evidence>
<reference evidence="2 3" key="1">
    <citation type="journal article" date="2024" name="Commun. Biol.">
        <title>Comparative genomic analysis of thermophilic fungi reveals convergent evolutionary adaptations and gene losses.</title>
        <authorList>
            <person name="Steindorff A.S."/>
            <person name="Aguilar-Pontes M.V."/>
            <person name="Robinson A.J."/>
            <person name="Andreopoulos B."/>
            <person name="LaButti K."/>
            <person name="Kuo A."/>
            <person name="Mondo S."/>
            <person name="Riley R."/>
            <person name="Otillar R."/>
            <person name="Haridas S."/>
            <person name="Lipzen A."/>
            <person name="Grimwood J."/>
            <person name="Schmutz J."/>
            <person name="Clum A."/>
            <person name="Reid I.D."/>
            <person name="Moisan M.C."/>
            <person name="Butler G."/>
            <person name="Nguyen T.T.M."/>
            <person name="Dewar K."/>
            <person name="Conant G."/>
            <person name="Drula E."/>
            <person name="Henrissat B."/>
            <person name="Hansel C."/>
            <person name="Singer S."/>
            <person name="Hutchinson M.I."/>
            <person name="de Vries R.P."/>
            <person name="Natvig D.O."/>
            <person name="Powell A.J."/>
            <person name="Tsang A."/>
            <person name="Grigoriev I.V."/>
        </authorList>
    </citation>
    <scope>NUCLEOTIDE SEQUENCE [LARGE SCALE GENOMIC DNA]</scope>
    <source>
        <strain evidence="2 3">CBS 494.80</strain>
    </source>
</reference>
<feature type="compositionally biased region" description="Basic and acidic residues" evidence="1">
    <location>
        <begin position="159"/>
        <end position="172"/>
    </location>
</feature>
<evidence type="ECO:0000256" key="1">
    <source>
        <dbReference type="SAM" id="MobiDB-lite"/>
    </source>
</evidence>
<keyword evidence="3" id="KW-1185">Reference proteome</keyword>
<feature type="region of interest" description="Disordered" evidence="1">
    <location>
        <begin position="145"/>
        <end position="172"/>
    </location>
</feature>
<comment type="caution">
    <text evidence="2">The sequence shown here is derived from an EMBL/GenBank/DDBJ whole genome shotgun (WGS) entry which is preliminary data.</text>
</comment>
<gene>
    <name evidence="2" type="ORF">VTL71DRAFT_12628</name>
</gene>
<name>A0ABR4CPW0_9HELO</name>
<protein>
    <submittedName>
        <fullName evidence="2">Uncharacterized protein</fullName>
    </submittedName>
</protein>
<evidence type="ECO:0000313" key="2">
    <source>
        <dbReference type="EMBL" id="KAL2071393.1"/>
    </source>
</evidence>
<accession>A0ABR4CPW0</accession>
<dbReference type="EMBL" id="JAZHXI010000005">
    <property type="protein sequence ID" value="KAL2071393.1"/>
    <property type="molecule type" value="Genomic_DNA"/>
</dbReference>
<organism evidence="2 3">
    <name type="scientific">Oculimacula yallundae</name>
    <dbReference type="NCBI Taxonomy" id="86028"/>
    <lineage>
        <taxon>Eukaryota</taxon>
        <taxon>Fungi</taxon>
        <taxon>Dikarya</taxon>
        <taxon>Ascomycota</taxon>
        <taxon>Pezizomycotina</taxon>
        <taxon>Leotiomycetes</taxon>
        <taxon>Helotiales</taxon>
        <taxon>Ploettnerulaceae</taxon>
        <taxon>Oculimacula</taxon>
    </lineage>
</organism>
<feature type="region of interest" description="Disordered" evidence="1">
    <location>
        <begin position="40"/>
        <end position="61"/>
    </location>
</feature>
<sequence length="257" mass="28172">MLPSRRYRLMPQIDVHCAVQCISDAPMMVPFACGTLSPPASKNSVPEGPEHPTGEGSGVKHFHPIIVDSPIKGLRFDSCTVLYFHPISTARLQTGDVQPLTRLLSGGQSSLDMLLAICGSHHETCFFELSLATRNSGGLQVIASQPAASPEPKFPSQASRHETWPAAKSEREPVRKRTVPLSLLVLRYQMGTLGTGKGLQLLGGLLGGLLGRNGLYEIRKGAMRGPARRKWRTRKPMQLCHCGNWQVRMPPVHVDER</sequence>
<proteinExistence type="predicted"/>